<evidence type="ECO:0000256" key="8">
    <source>
        <dbReference type="SAM" id="Phobius"/>
    </source>
</evidence>
<dbReference type="OrthoDB" id="9771903at2"/>
<dbReference type="SMART" id="SM00382">
    <property type="entry name" value="AAA"/>
    <property type="match status" value="1"/>
</dbReference>
<dbReference type="GO" id="GO:0005886">
    <property type="term" value="C:plasma membrane"/>
    <property type="evidence" value="ECO:0007669"/>
    <property type="project" value="UniProtKB-SubCell"/>
</dbReference>
<dbReference type="SUPFAM" id="SSF90123">
    <property type="entry name" value="ABC transporter transmembrane region"/>
    <property type="match status" value="1"/>
</dbReference>
<dbReference type="Gene3D" id="3.40.50.300">
    <property type="entry name" value="P-loop containing nucleotide triphosphate hydrolases"/>
    <property type="match status" value="1"/>
</dbReference>
<evidence type="ECO:0000256" key="1">
    <source>
        <dbReference type="ARBA" id="ARBA00004651"/>
    </source>
</evidence>
<name>A0A090CY29_9BACT</name>
<dbReference type="InterPro" id="IPR011527">
    <property type="entry name" value="ABC1_TM_dom"/>
</dbReference>
<comment type="caution">
    <text evidence="11">The sequence shown here is derived from an EMBL/GenBank/DDBJ whole genome shotgun (WGS) entry which is preliminary data.</text>
</comment>
<dbReference type="InterPro" id="IPR027417">
    <property type="entry name" value="P-loop_NTPase"/>
</dbReference>
<dbReference type="AlphaFoldDB" id="A0A090CY29"/>
<evidence type="ECO:0000259" key="9">
    <source>
        <dbReference type="PROSITE" id="PS50893"/>
    </source>
</evidence>
<evidence type="ECO:0000256" key="7">
    <source>
        <dbReference type="ARBA" id="ARBA00023136"/>
    </source>
</evidence>
<proteinExistence type="predicted"/>
<dbReference type="PROSITE" id="PS50893">
    <property type="entry name" value="ABC_TRANSPORTER_2"/>
    <property type="match status" value="1"/>
</dbReference>
<evidence type="ECO:0000256" key="3">
    <source>
        <dbReference type="ARBA" id="ARBA00022692"/>
    </source>
</evidence>
<dbReference type="PANTHER" id="PTHR43394:SF1">
    <property type="entry name" value="ATP-BINDING CASSETTE SUB-FAMILY B MEMBER 10, MITOCHONDRIAL"/>
    <property type="match status" value="1"/>
</dbReference>
<dbReference type="Proteomes" id="UP000031552">
    <property type="component" value="Unassembled WGS sequence"/>
</dbReference>
<organism evidence="11 12">
    <name type="scientific">Candidatus Criblamydia sequanensis CRIB-18</name>
    <dbReference type="NCBI Taxonomy" id="1437425"/>
    <lineage>
        <taxon>Bacteria</taxon>
        <taxon>Pseudomonadati</taxon>
        <taxon>Chlamydiota</taxon>
        <taxon>Chlamydiia</taxon>
        <taxon>Parachlamydiales</taxon>
        <taxon>Candidatus Criblamydiaceae</taxon>
        <taxon>Candidatus Criblamydia</taxon>
    </lineage>
</organism>
<feature type="domain" description="ABC transmembrane type-1" evidence="10">
    <location>
        <begin position="26"/>
        <end position="314"/>
    </location>
</feature>
<dbReference type="Gene3D" id="1.20.1560.10">
    <property type="entry name" value="ABC transporter type 1, transmembrane domain"/>
    <property type="match status" value="1"/>
</dbReference>
<evidence type="ECO:0000256" key="4">
    <source>
        <dbReference type="ARBA" id="ARBA00022741"/>
    </source>
</evidence>
<dbReference type="InterPro" id="IPR003439">
    <property type="entry name" value="ABC_transporter-like_ATP-bd"/>
</dbReference>
<gene>
    <name evidence="11" type="ORF">CSEC_0257</name>
</gene>
<dbReference type="STRING" id="1437425.CSEC_0257"/>
<keyword evidence="12" id="KW-1185">Reference proteome</keyword>
<accession>A0A090CY29</accession>
<dbReference type="FunFam" id="3.40.50.300:FF:000287">
    <property type="entry name" value="Multidrug ABC transporter ATP-binding protein"/>
    <property type="match status" value="1"/>
</dbReference>
<feature type="transmembrane region" description="Helical" evidence="8">
    <location>
        <begin position="21"/>
        <end position="42"/>
    </location>
</feature>
<keyword evidence="7 8" id="KW-0472">Membrane</keyword>
<dbReference type="PROSITE" id="PS00211">
    <property type="entry name" value="ABC_TRANSPORTER_1"/>
    <property type="match status" value="1"/>
</dbReference>
<comment type="subcellular location">
    <subcellularLocation>
        <location evidence="1">Cell membrane</location>
        <topology evidence="1">Multi-pass membrane protein</topology>
    </subcellularLocation>
</comment>
<dbReference type="InterPro" id="IPR039421">
    <property type="entry name" value="Type_1_exporter"/>
</dbReference>
<dbReference type="Pfam" id="PF00664">
    <property type="entry name" value="ABC_membrane"/>
    <property type="match status" value="1"/>
</dbReference>
<dbReference type="GO" id="GO:0016887">
    <property type="term" value="F:ATP hydrolysis activity"/>
    <property type="evidence" value="ECO:0007669"/>
    <property type="project" value="InterPro"/>
</dbReference>
<feature type="transmembrane region" description="Helical" evidence="8">
    <location>
        <begin position="169"/>
        <end position="188"/>
    </location>
</feature>
<dbReference type="SUPFAM" id="SSF52540">
    <property type="entry name" value="P-loop containing nucleoside triphosphate hydrolases"/>
    <property type="match status" value="1"/>
</dbReference>
<feature type="transmembrane region" description="Helical" evidence="8">
    <location>
        <begin position="62"/>
        <end position="81"/>
    </location>
</feature>
<keyword evidence="2" id="KW-0813">Transport</keyword>
<dbReference type="InterPro" id="IPR017871">
    <property type="entry name" value="ABC_transporter-like_CS"/>
</dbReference>
<dbReference type="eggNOG" id="COG1132">
    <property type="taxonomic scope" value="Bacteria"/>
</dbReference>
<feature type="transmembrane region" description="Helical" evidence="8">
    <location>
        <begin position="256"/>
        <end position="274"/>
    </location>
</feature>
<dbReference type="InterPro" id="IPR003593">
    <property type="entry name" value="AAA+_ATPase"/>
</dbReference>
<dbReference type="PANTHER" id="PTHR43394">
    <property type="entry name" value="ATP-DEPENDENT PERMEASE MDL1, MITOCHONDRIAL"/>
    <property type="match status" value="1"/>
</dbReference>
<evidence type="ECO:0000259" key="10">
    <source>
        <dbReference type="PROSITE" id="PS50929"/>
    </source>
</evidence>
<reference evidence="11" key="1">
    <citation type="submission" date="2013-12" db="EMBL/GenBank/DDBJ databases">
        <authorList>
            <person name="Linke B."/>
        </authorList>
    </citation>
    <scope>NUCLEOTIDE SEQUENCE [LARGE SCALE GENOMIC DNA]</scope>
    <source>
        <strain evidence="11">CRIB-18</strain>
    </source>
</reference>
<sequence length="598" mass="67765">MTDKFKKITLLQFIWQHIRKQGALFAFIALVSLGWSIDHAFFPYILEQVIDVLTSYDADRTYAWQALKTPVLMGALLWLIVELSYRCQGFALTKAIPKFEASVRMEMFDHIQRHSPKYFSTHLAGSLANKITDMVTNTSVLLTQIFTLFLPVFAALILAALLLLKVSPYYSFILVSWVSIHMGTCILFSMRLTELEDAHGEARSHLMGRIVDSFTNNVSVNLFYRFSEENKTLLKDQKIEEETNKNVKNRIETMRIFLGIFTFLGAGVLINWMMIKDWLYGHLTTGEVVFIFNITWNIMQMAWYAGLTIPSFFQSIGIANQALKVMNDPSDLNEKKDAPDIKISAGEIIFDKVFFQYNQNSLFQNKQVHIKSGEKVGLVGYSGAGKSTFVNLILRFYPLNSGRILIDGQDIAKTSLKSLRQQIALIPQDPVLFHRSIYENIEYSKIGAKEEEVYNAAALSFSNEFIEAMPHGYNTIVGERGTRLSGGERQRIAIARAILADAPILILDEATSALDSVTELSIQKSLRSLMKNRTTLVIAHRLSTLLLMDRILVFNKGKIVEEGSHDTLLKKNGLYAKLWKMQAGGFFPDHPKSSPLSY</sequence>
<evidence type="ECO:0000256" key="2">
    <source>
        <dbReference type="ARBA" id="ARBA00022448"/>
    </source>
</evidence>
<feature type="domain" description="ABC transporter" evidence="9">
    <location>
        <begin position="348"/>
        <end position="581"/>
    </location>
</feature>
<dbReference type="RefSeq" id="WP_041016588.1">
    <property type="nucleotide sequence ID" value="NZ_CCEJ010000001.1"/>
</dbReference>
<reference evidence="11" key="2">
    <citation type="submission" date="2014-09" db="EMBL/GenBank/DDBJ databases">
        <title>Criblamydia sequanensis harbors a mega-plasmid encoding arsenite resistance.</title>
        <authorList>
            <person name="Bertelli C."/>
            <person name="Goesmann A."/>
            <person name="Greub G."/>
        </authorList>
    </citation>
    <scope>NUCLEOTIDE SEQUENCE [LARGE SCALE GENOMIC DNA]</scope>
    <source>
        <strain evidence="11">CRIB-18</strain>
    </source>
</reference>
<evidence type="ECO:0000313" key="11">
    <source>
        <dbReference type="EMBL" id="CDR33096.1"/>
    </source>
</evidence>
<feature type="transmembrane region" description="Helical" evidence="8">
    <location>
        <begin position="140"/>
        <end position="163"/>
    </location>
</feature>
<protein>
    <submittedName>
        <fullName evidence="11">ABC-type transporter, ATPase subunit</fullName>
    </submittedName>
</protein>
<dbReference type="PROSITE" id="PS50929">
    <property type="entry name" value="ABC_TM1F"/>
    <property type="match status" value="1"/>
</dbReference>
<evidence type="ECO:0000256" key="6">
    <source>
        <dbReference type="ARBA" id="ARBA00022989"/>
    </source>
</evidence>
<dbReference type="EMBL" id="CCEJ010000001">
    <property type="protein sequence ID" value="CDR33096.1"/>
    <property type="molecule type" value="Genomic_DNA"/>
</dbReference>
<keyword evidence="6 8" id="KW-1133">Transmembrane helix</keyword>
<dbReference type="InterPro" id="IPR036640">
    <property type="entry name" value="ABC1_TM_sf"/>
</dbReference>
<evidence type="ECO:0000256" key="5">
    <source>
        <dbReference type="ARBA" id="ARBA00022840"/>
    </source>
</evidence>
<keyword evidence="3 8" id="KW-0812">Transmembrane</keyword>
<dbReference type="GO" id="GO:0005524">
    <property type="term" value="F:ATP binding"/>
    <property type="evidence" value="ECO:0007669"/>
    <property type="project" value="UniProtKB-KW"/>
</dbReference>
<dbReference type="Pfam" id="PF00005">
    <property type="entry name" value="ABC_tran"/>
    <property type="match status" value="1"/>
</dbReference>
<dbReference type="GO" id="GO:0015421">
    <property type="term" value="F:ABC-type oligopeptide transporter activity"/>
    <property type="evidence" value="ECO:0007669"/>
    <property type="project" value="TreeGrafter"/>
</dbReference>
<evidence type="ECO:0000313" key="12">
    <source>
        <dbReference type="Proteomes" id="UP000031552"/>
    </source>
</evidence>
<keyword evidence="4" id="KW-0547">Nucleotide-binding</keyword>
<keyword evidence="5" id="KW-0067">ATP-binding</keyword>